<evidence type="ECO:0000313" key="2">
    <source>
        <dbReference type="EMBL" id="SVD04556.1"/>
    </source>
</evidence>
<gene>
    <name evidence="2" type="ORF">METZ01_LOCUS357410</name>
</gene>
<feature type="non-terminal residue" evidence="2">
    <location>
        <position position="1"/>
    </location>
</feature>
<reference evidence="2" key="1">
    <citation type="submission" date="2018-05" db="EMBL/GenBank/DDBJ databases">
        <authorList>
            <person name="Lanie J.A."/>
            <person name="Ng W.-L."/>
            <person name="Kazmierczak K.M."/>
            <person name="Andrzejewski T.M."/>
            <person name="Davidsen T.M."/>
            <person name="Wayne K.J."/>
            <person name="Tettelin H."/>
            <person name="Glass J.I."/>
            <person name="Rusch D."/>
            <person name="Podicherti R."/>
            <person name="Tsui H.-C.T."/>
            <person name="Winkler M.E."/>
        </authorList>
    </citation>
    <scope>NUCLEOTIDE SEQUENCE</scope>
</reference>
<feature type="region of interest" description="Disordered" evidence="1">
    <location>
        <begin position="1"/>
        <end position="21"/>
    </location>
</feature>
<protein>
    <submittedName>
        <fullName evidence="2">Uncharacterized protein</fullName>
    </submittedName>
</protein>
<sequence>VSKNPVGELPVDRRPGASIGCTAQRGWPALAEAGPKIL</sequence>
<dbReference type="AlphaFoldDB" id="A0A382S3R9"/>
<name>A0A382S3R9_9ZZZZ</name>
<organism evidence="2">
    <name type="scientific">marine metagenome</name>
    <dbReference type="NCBI Taxonomy" id="408172"/>
    <lineage>
        <taxon>unclassified sequences</taxon>
        <taxon>metagenomes</taxon>
        <taxon>ecological metagenomes</taxon>
    </lineage>
</organism>
<proteinExistence type="predicted"/>
<dbReference type="EMBL" id="UINC01126217">
    <property type="protein sequence ID" value="SVD04556.1"/>
    <property type="molecule type" value="Genomic_DNA"/>
</dbReference>
<feature type="non-terminal residue" evidence="2">
    <location>
        <position position="38"/>
    </location>
</feature>
<accession>A0A382S3R9</accession>
<evidence type="ECO:0000256" key="1">
    <source>
        <dbReference type="SAM" id="MobiDB-lite"/>
    </source>
</evidence>